<keyword evidence="12" id="KW-1185">Reference proteome</keyword>
<dbReference type="EMBL" id="JAGINP010000008">
    <property type="protein sequence ID" value="MBP2292888.1"/>
    <property type="molecule type" value="Genomic_DNA"/>
</dbReference>
<evidence type="ECO:0000313" key="11">
    <source>
        <dbReference type="EMBL" id="MBP2292888.1"/>
    </source>
</evidence>
<evidence type="ECO:0000256" key="2">
    <source>
        <dbReference type="ARBA" id="ARBA00022448"/>
    </source>
</evidence>
<dbReference type="PANTHER" id="PTHR35008:SF4">
    <property type="entry name" value="BLL4482 PROTEIN"/>
    <property type="match status" value="1"/>
</dbReference>
<dbReference type="InterPro" id="IPR009056">
    <property type="entry name" value="Cyt_c-like_dom"/>
</dbReference>
<keyword evidence="4" id="KW-0679">Respiratory chain</keyword>
<keyword evidence="3 8" id="KW-0349">Heme</keyword>
<keyword evidence="7 8" id="KW-0408">Iron</keyword>
<comment type="caution">
    <text evidence="11">The sequence shown here is derived from an EMBL/GenBank/DDBJ whole genome shotgun (WGS) entry which is preliminary data.</text>
</comment>
<keyword evidence="2" id="KW-0813">Transport</keyword>
<evidence type="ECO:0000313" key="12">
    <source>
        <dbReference type="Proteomes" id="UP000781958"/>
    </source>
</evidence>
<dbReference type="InterPro" id="IPR036909">
    <property type="entry name" value="Cyt_c-like_dom_sf"/>
</dbReference>
<evidence type="ECO:0000256" key="5">
    <source>
        <dbReference type="ARBA" id="ARBA00022723"/>
    </source>
</evidence>
<dbReference type="PROSITE" id="PS51007">
    <property type="entry name" value="CYTC"/>
    <property type="match status" value="1"/>
</dbReference>
<feature type="compositionally biased region" description="Basic and acidic residues" evidence="9">
    <location>
        <begin position="149"/>
        <end position="158"/>
    </location>
</feature>
<name>A0ABS4SJZ4_9PROT</name>
<sequence>MALAACDREEREPRGAPVGESGPGAIAQGTLYAGEPSPPDPRRQEYEGNAYHLAQGKQLYVWFNCGTCHANGGGDIGPPLMDDSWIYGDSLENIFATIVQGRPNGMPSFRNKIPETQIWEIAAYVRSMSGQTPTAASPGRNDSLNAKPAEQRTPKAEPKQSTPGGPQVEGRQ</sequence>
<dbReference type="RefSeq" id="WP_246500627.1">
    <property type="nucleotide sequence ID" value="NZ_JAGINP010000008.1"/>
</dbReference>
<dbReference type="Gene3D" id="1.10.760.10">
    <property type="entry name" value="Cytochrome c-like domain"/>
    <property type="match status" value="1"/>
</dbReference>
<dbReference type="SUPFAM" id="SSF46626">
    <property type="entry name" value="Cytochrome c"/>
    <property type="match status" value="1"/>
</dbReference>
<reference evidence="11 12" key="1">
    <citation type="submission" date="2021-03" db="EMBL/GenBank/DDBJ databases">
        <title>Genomic Encyclopedia of Type Strains, Phase III (KMG-III): the genomes of soil and plant-associated and newly described type strains.</title>
        <authorList>
            <person name="Whitman W."/>
        </authorList>
    </citation>
    <scope>NUCLEOTIDE SEQUENCE [LARGE SCALE GENOMIC DNA]</scope>
    <source>
        <strain evidence="11 12">IMMIB AFH-6</strain>
    </source>
</reference>
<organism evidence="11 12">
    <name type="scientific">Azospirillum rugosum</name>
    <dbReference type="NCBI Taxonomy" id="416170"/>
    <lineage>
        <taxon>Bacteria</taxon>
        <taxon>Pseudomonadati</taxon>
        <taxon>Pseudomonadota</taxon>
        <taxon>Alphaproteobacteria</taxon>
        <taxon>Rhodospirillales</taxon>
        <taxon>Azospirillaceae</taxon>
        <taxon>Azospirillum</taxon>
    </lineage>
</organism>
<feature type="compositionally biased region" description="Basic and acidic residues" evidence="9">
    <location>
        <begin position="1"/>
        <end position="14"/>
    </location>
</feature>
<protein>
    <submittedName>
        <fullName evidence="11">Cytochrome c oxidase cbb3-type subunit 3</fullName>
    </submittedName>
</protein>
<dbReference type="InterPro" id="IPR051459">
    <property type="entry name" value="Cytochrome_c-type_DH"/>
</dbReference>
<dbReference type="PANTHER" id="PTHR35008">
    <property type="entry name" value="BLL4482 PROTEIN-RELATED"/>
    <property type="match status" value="1"/>
</dbReference>
<dbReference type="Proteomes" id="UP000781958">
    <property type="component" value="Unassembled WGS sequence"/>
</dbReference>
<feature type="region of interest" description="Disordered" evidence="9">
    <location>
        <begin position="129"/>
        <end position="172"/>
    </location>
</feature>
<gene>
    <name evidence="11" type="ORF">J2851_002669</name>
</gene>
<keyword evidence="6" id="KW-0249">Electron transport</keyword>
<comment type="cofactor">
    <cofactor evidence="1">
        <name>heme c</name>
        <dbReference type="ChEBI" id="CHEBI:61717"/>
    </cofactor>
</comment>
<evidence type="ECO:0000259" key="10">
    <source>
        <dbReference type="PROSITE" id="PS51007"/>
    </source>
</evidence>
<accession>A0ABS4SJZ4</accession>
<proteinExistence type="predicted"/>
<evidence type="ECO:0000256" key="4">
    <source>
        <dbReference type="ARBA" id="ARBA00022660"/>
    </source>
</evidence>
<evidence type="ECO:0000256" key="3">
    <source>
        <dbReference type="ARBA" id="ARBA00022617"/>
    </source>
</evidence>
<evidence type="ECO:0000256" key="8">
    <source>
        <dbReference type="PROSITE-ProRule" id="PRU00433"/>
    </source>
</evidence>
<feature type="compositionally biased region" description="Polar residues" evidence="9">
    <location>
        <begin position="129"/>
        <end position="144"/>
    </location>
</feature>
<evidence type="ECO:0000256" key="6">
    <source>
        <dbReference type="ARBA" id="ARBA00022982"/>
    </source>
</evidence>
<dbReference type="PRINTS" id="PR00605">
    <property type="entry name" value="CYTCHROMECIC"/>
</dbReference>
<evidence type="ECO:0000256" key="7">
    <source>
        <dbReference type="ARBA" id="ARBA00023004"/>
    </source>
</evidence>
<keyword evidence="5 8" id="KW-0479">Metal-binding</keyword>
<dbReference type="InterPro" id="IPR008168">
    <property type="entry name" value="Cyt_C_IC"/>
</dbReference>
<feature type="region of interest" description="Disordered" evidence="9">
    <location>
        <begin position="1"/>
        <end position="44"/>
    </location>
</feature>
<dbReference type="Pfam" id="PF13442">
    <property type="entry name" value="Cytochrome_CBB3"/>
    <property type="match status" value="1"/>
</dbReference>
<feature type="domain" description="Cytochrome c" evidence="10">
    <location>
        <begin position="51"/>
        <end position="129"/>
    </location>
</feature>
<evidence type="ECO:0000256" key="9">
    <source>
        <dbReference type="SAM" id="MobiDB-lite"/>
    </source>
</evidence>
<evidence type="ECO:0000256" key="1">
    <source>
        <dbReference type="ARBA" id="ARBA00001926"/>
    </source>
</evidence>